<feature type="compositionally biased region" description="Basic residues" evidence="1">
    <location>
        <begin position="77"/>
        <end position="89"/>
    </location>
</feature>
<sequence>MQNRAVESGSSCRDENDVRHENGNEQNMSNEVQIRTPIEPTPFEPIPFEQQSTRKRKSDEKLDSEILSHEIDSSKQKTIRNLRPKRCRQ</sequence>
<organism evidence="2 3">
    <name type="scientific">Rotaria sordida</name>
    <dbReference type="NCBI Taxonomy" id="392033"/>
    <lineage>
        <taxon>Eukaryota</taxon>
        <taxon>Metazoa</taxon>
        <taxon>Spiralia</taxon>
        <taxon>Gnathifera</taxon>
        <taxon>Rotifera</taxon>
        <taxon>Eurotatoria</taxon>
        <taxon>Bdelloidea</taxon>
        <taxon>Philodinida</taxon>
        <taxon>Philodinidae</taxon>
        <taxon>Rotaria</taxon>
    </lineage>
</organism>
<feature type="region of interest" description="Disordered" evidence="1">
    <location>
        <begin position="1"/>
        <end position="89"/>
    </location>
</feature>
<dbReference type="AlphaFoldDB" id="A0A814HTZ5"/>
<feature type="compositionally biased region" description="Polar residues" evidence="1">
    <location>
        <begin position="1"/>
        <end position="11"/>
    </location>
</feature>
<feature type="compositionally biased region" description="Polar residues" evidence="1">
    <location>
        <begin position="24"/>
        <end position="33"/>
    </location>
</feature>
<feature type="compositionally biased region" description="Basic and acidic residues" evidence="1">
    <location>
        <begin position="57"/>
        <end position="75"/>
    </location>
</feature>
<feature type="compositionally biased region" description="Basic and acidic residues" evidence="1">
    <location>
        <begin position="12"/>
        <end position="23"/>
    </location>
</feature>
<evidence type="ECO:0000313" key="2">
    <source>
        <dbReference type="EMBL" id="CAF1015387.1"/>
    </source>
</evidence>
<evidence type="ECO:0000256" key="1">
    <source>
        <dbReference type="SAM" id="MobiDB-lite"/>
    </source>
</evidence>
<dbReference type="Proteomes" id="UP000663889">
    <property type="component" value="Unassembled WGS sequence"/>
</dbReference>
<proteinExistence type="predicted"/>
<dbReference type="EMBL" id="CAJNOU010000499">
    <property type="protein sequence ID" value="CAF1015387.1"/>
    <property type="molecule type" value="Genomic_DNA"/>
</dbReference>
<evidence type="ECO:0000313" key="3">
    <source>
        <dbReference type="Proteomes" id="UP000663889"/>
    </source>
</evidence>
<name>A0A814HTZ5_9BILA</name>
<gene>
    <name evidence="2" type="ORF">SEV965_LOCUS11517</name>
</gene>
<reference evidence="2" key="1">
    <citation type="submission" date="2021-02" db="EMBL/GenBank/DDBJ databases">
        <authorList>
            <person name="Nowell W R."/>
        </authorList>
    </citation>
    <scope>NUCLEOTIDE SEQUENCE</scope>
</reference>
<accession>A0A814HTZ5</accession>
<comment type="caution">
    <text evidence="2">The sequence shown here is derived from an EMBL/GenBank/DDBJ whole genome shotgun (WGS) entry which is preliminary data.</text>
</comment>
<protein>
    <submittedName>
        <fullName evidence="2">Uncharacterized protein</fullName>
    </submittedName>
</protein>